<dbReference type="Pfam" id="PF00560">
    <property type="entry name" value="LRR_1"/>
    <property type="match status" value="7"/>
</dbReference>
<keyword evidence="15" id="KW-1185">Reference proteome</keyword>
<feature type="signal peptide" evidence="13">
    <location>
        <begin position="1"/>
        <end position="37"/>
    </location>
</feature>
<evidence type="ECO:0000256" key="13">
    <source>
        <dbReference type="SAM" id="SignalP"/>
    </source>
</evidence>
<dbReference type="FunFam" id="3.80.10.10:FF:000213">
    <property type="entry name" value="Tyrosine-sulfated glycopeptide receptor 1"/>
    <property type="match status" value="1"/>
</dbReference>
<dbReference type="InterPro" id="IPR003591">
    <property type="entry name" value="Leu-rich_rpt_typical-subtyp"/>
</dbReference>
<dbReference type="Gene3D" id="3.80.10.10">
    <property type="entry name" value="Ribonuclease Inhibitor"/>
    <property type="match status" value="5"/>
</dbReference>
<keyword evidence="8 12" id="KW-1133">Transmembrane helix</keyword>
<evidence type="ECO:0000256" key="1">
    <source>
        <dbReference type="ARBA" id="ARBA00004251"/>
    </source>
</evidence>
<organism evidence="14 15">
    <name type="scientific">Digitaria exilis</name>
    <dbReference type="NCBI Taxonomy" id="1010633"/>
    <lineage>
        <taxon>Eukaryota</taxon>
        <taxon>Viridiplantae</taxon>
        <taxon>Streptophyta</taxon>
        <taxon>Embryophyta</taxon>
        <taxon>Tracheophyta</taxon>
        <taxon>Spermatophyta</taxon>
        <taxon>Magnoliopsida</taxon>
        <taxon>Liliopsida</taxon>
        <taxon>Poales</taxon>
        <taxon>Poaceae</taxon>
        <taxon>PACMAD clade</taxon>
        <taxon>Panicoideae</taxon>
        <taxon>Panicodae</taxon>
        <taxon>Paniceae</taxon>
        <taxon>Anthephorinae</taxon>
        <taxon>Digitaria</taxon>
    </lineage>
</organism>
<keyword evidence="4" id="KW-0433">Leucine-rich repeat</keyword>
<evidence type="ECO:0000256" key="2">
    <source>
        <dbReference type="ARBA" id="ARBA00009592"/>
    </source>
</evidence>
<dbReference type="PANTHER" id="PTHR48057:SF7">
    <property type="entry name" value="LEUCINE-RICH REPEAT SERINE_THREONINE-PROTEIN KINASE 1"/>
    <property type="match status" value="1"/>
</dbReference>
<accession>A0A835AZP0</accession>
<keyword evidence="5 12" id="KW-0812">Transmembrane</keyword>
<evidence type="ECO:0000256" key="3">
    <source>
        <dbReference type="ARBA" id="ARBA00022475"/>
    </source>
</evidence>
<comment type="subcellular location">
    <subcellularLocation>
        <location evidence="1">Cell membrane</location>
        <topology evidence="1">Single-pass type I membrane protein</topology>
    </subcellularLocation>
</comment>
<comment type="caution">
    <text evidence="14">The sequence shown here is derived from an EMBL/GenBank/DDBJ whole genome shotgun (WGS) entry which is preliminary data.</text>
</comment>
<comment type="similarity">
    <text evidence="2">Belongs to the RLP family.</text>
</comment>
<keyword evidence="7" id="KW-0677">Repeat</keyword>
<dbReference type="Proteomes" id="UP000636709">
    <property type="component" value="Unassembled WGS sequence"/>
</dbReference>
<evidence type="ECO:0000256" key="4">
    <source>
        <dbReference type="ARBA" id="ARBA00022614"/>
    </source>
</evidence>
<dbReference type="SUPFAM" id="SSF52058">
    <property type="entry name" value="L domain-like"/>
    <property type="match status" value="1"/>
</dbReference>
<dbReference type="InterPro" id="IPR052595">
    <property type="entry name" value="LRRC69/RLP"/>
</dbReference>
<feature type="chain" id="PRO_5033054525" evidence="13">
    <location>
        <begin position="38"/>
        <end position="539"/>
    </location>
</feature>
<evidence type="ECO:0000256" key="6">
    <source>
        <dbReference type="ARBA" id="ARBA00022729"/>
    </source>
</evidence>
<gene>
    <name evidence="14" type="ORF">HU200_043985</name>
</gene>
<dbReference type="PANTHER" id="PTHR48057">
    <property type="entry name" value="LEUCINE-RICH REPEAT SERINE/THREONINE-PROTEIN KINASE 1"/>
    <property type="match status" value="1"/>
</dbReference>
<dbReference type="OrthoDB" id="1740823at2759"/>
<proteinExistence type="inferred from homology"/>
<dbReference type="PRINTS" id="PR00019">
    <property type="entry name" value="LEURICHRPT"/>
</dbReference>
<evidence type="ECO:0000256" key="5">
    <source>
        <dbReference type="ARBA" id="ARBA00022692"/>
    </source>
</evidence>
<evidence type="ECO:0000256" key="7">
    <source>
        <dbReference type="ARBA" id="ARBA00022737"/>
    </source>
</evidence>
<dbReference type="GO" id="GO:0005886">
    <property type="term" value="C:plasma membrane"/>
    <property type="evidence" value="ECO:0007669"/>
    <property type="project" value="UniProtKB-SubCell"/>
</dbReference>
<dbReference type="FunFam" id="3.80.10.10:FF:000470">
    <property type="entry name" value="LRR receptor-like serine/threonine-protein kinase RPK2"/>
    <property type="match status" value="1"/>
</dbReference>
<sequence>MKPTTHSSCNSKASRLAIPVQSFSLVLILSLASPTTSCSEREKSSLYQFVAELSSDGGLIGFSNWTVTDVSLPSRGLQGHISPSLGNLTGLLRLNLSSNMLSGGLPKELVYSNSIIVLDELQSSTLRPLQVLNISSNFFTGRFPSTTWELMKNLISLNASNNSFTGQIPAMYCVSAPSFSLLDLSYNQFSGSIPPGLGNCSMMTSLSAGSNNLSGTVPDEIFNLTLLEHLSVPNNQLEGSLRGISKLKNLITLDLGGNSLSGNVPESIGELKRLEELHLDHNNMSGELPSTLSNCTNLMIIDLKSNSFSGELTNVLALNHCSLSGKIPFWLSKLRNLEVLLLYGNQLTGPVPDWINSLSFLFHINLSNNSLVGVIPTELVDMPMLKADKVASKAFELPVYKSQSRQFRGHNKLTGAIPQSICNLTNLEALDLSSNHLTGSIPIALNNLHFLSRFNISNNDLEGPIPTTGQLSTFPSSSFDGNPKLCGPMLAHHCNSAEAIFPTKRTGDKVEKVIFAIAFSAFFGVGVLYDQIVLSKVFG</sequence>
<keyword evidence="11" id="KW-0325">Glycoprotein</keyword>
<dbReference type="InterPro" id="IPR001611">
    <property type="entry name" value="Leu-rich_rpt"/>
</dbReference>
<dbReference type="FunFam" id="3.80.10.10:FF:000530">
    <property type="entry name" value="Receptor-like protein 2"/>
    <property type="match status" value="1"/>
</dbReference>
<evidence type="ECO:0000256" key="10">
    <source>
        <dbReference type="ARBA" id="ARBA00023170"/>
    </source>
</evidence>
<dbReference type="GO" id="GO:0051606">
    <property type="term" value="P:detection of stimulus"/>
    <property type="evidence" value="ECO:0007669"/>
    <property type="project" value="UniProtKB-ARBA"/>
</dbReference>
<name>A0A835AZP0_9POAL</name>
<reference evidence="14" key="1">
    <citation type="submission" date="2020-07" db="EMBL/GenBank/DDBJ databases">
        <title>Genome sequence and genetic diversity analysis of an under-domesticated orphan crop, white fonio (Digitaria exilis).</title>
        <authorList>
            <person name="Bennetzen J.L."/>
            <person name="Chen S."/>
            <person name="Ma X."/>
            <person name="Wang X."/>
            <person name="Yssel A.E.J."/>
            <person name="Chaluvadi S.R."/>
            <person name="Johnson M."/>
            <person name="Gangashetty P."/>
            <person name="Hamidou F."/>
            <person name="Sanogo M.D."/>
            <person name="Zwaenepoel A."/>
            <person name="Wallace J."/>
            <person name="Van De Peer Y."/>
            <person name="Van Deynze A."/>
        </authorList>
    </citation>
    <scope>NUCLEOTIDE SEQUENCE</scope>
    <source>
        <tissue evidence="14">Leaves</tissue>
    </source>
</reference>
<feature type="transmembrane region" description="Helical" evidence="12">
    <location>
        <begin position="513"/>
        <end position="534"/>
    </location>
</feature>
<keyword evidence="6 13" id="KW-0732">Signal</keyword>
<dbReference type="SMART" id="SM00369">
    <property type="entry name" value="LRR_TYP"/>
    <property type="match status" value="5"/>
</dbReference>
<protein>
    <submittedName>
        <fullName evidence="14">Uncharacterized protein</fullName>
    </submittedName>
</protein>
<evidence type="ECO:0000256" key="12">
    <source>
        <dbReference type="SAM" id="Phobius"/>
    </source>
</evidence>
<keyword evidence="10" id="KW-0675">Receptor</keyword>
<keyword evidence="9 12" id="KW-0472">Membrane</keyword>
<dbReference type="PROSITE" id="PS51450">
    <property type="entry name" value="LRR"/>
    <property type="match status" value="1"/>
</dbReference>
<dbReference type="InterPro" id="IPR032675">
    <property type="entry name" value="LRR_dom_sf"/>
</dbReference>
<dbReference type="EMBL" id="JACEFO010002084">
    <property type="protein sequence ID" value="KAF8685361.1"/>
    <property type="molecule type" value="Genomic_DNA"/>
</dbReference>
<evidence type="ECO:0000313" key="15">
    <source>
        <dbReference type="Proteomes" id="UP000636709"/>
    </source>
</evidence>
<evidence type="ECO:0000313" key="14">
    <source>
        <dbReference type="EMBL" id="KAF8685361.1"/>
    </source>
</evidence>
<evidence type="ECO:0000256" key="9">
    <source>
        <dbReference type="ARBA" id="ARBA00023136"/>
    </source>
</evidence>
<keyword evidence="3" id="KW-1003">Cell membrane</keyword>
<dbReference type="AlphaFoldDB" id="A0A835AZP0"/>
<evidence type="ECO:0000256" key="11">
    <source>
        <dbReference type="ARBA" id="ARBA00023180"/>
    </source>
</evidence>
<evidence type="ECO:0000256" key="8">
    <source>
        <dbReference type="ARBA" id="ARBA00022989"/>
    </source>
</evidence>